<accession>A0ABR4L0E1</accession>
<reference evidence="2 3" key="1">
    <citation type="submission" date="2024-07" db="EMBL/GenBank/DDBJ databases">
        <title>Section-level genome sequencing and comparative genomics of Aspergillus sections Usti and Cavernicolus.</title>
        <authorList>
            <consortium name="Lawrence Berkeley National Laboratory"/>
            <person name="Nybo J.L."/>
            <person name="Vesth T.C."/>
            <person name="Theobald S."/>
            <person name="Frisvad J.C."/>
            <person name="Larsen T.O."/>
            <person name="Kjaerboelling I."/>
            <person name="Rothschild-Mancinelli K."/>
            <person name="Lyhne E.K."/>
            <person name="Kogle M.E."/>
            <person name="Barry K."/>
            <person name="Clum A."/>
            <person name="Na H."/>
            <person name="Ledsgaard L."/>
            <person name="Lin J."/>
            <person name="Lipzen A."/>
            <person name="Kuo A."/>
            <person name="Riley R."/>
            <person name="Mondo S."/>
            <person name="Labutti K."/>
            <person name="Haridas S."/>
            <person name="Pangalinan J."/>
            <person name="Salamov A.A."/>
            <person name="Simmons B.A."/>
            <person name="Magnuson J.K."/>
            <person name="Chen J."/>
            <person name="Drula E."/>
            <person name="Henrissat B."/>
            <person name="Wiebenga A."/>
            <person name="Lubbers R.J."/>
            <person name="Gomes A.C."/>
            <person name="Makela M.R."/>
            <person name="Stajich J."/>
            <person name="Grigoriev I.V."/>
            <person name="Mortensen U.H."/>
            <person name="De Vries R.P."/>
            <person name="Baker S.E."/>
            <person name="Andersen M.R."/>
        </authorList>
    </citation>
    <scope>NUCLEOTIDE SEQUENCE [LARGE SCALE GENOMIC DNA]</scope>
    <source>
        <strain evidence="2 3">CBS 123904</strain>
    </source>
</reference>
<feature type="region of interest" description="Disordered" evidence="1">
    <location>
        <begin position="137"/>
        <end position="199"/>
    </location>
</feature>
<sequence length="242" mass="27372">MRYVPLGALVELGSQRFTLTPASPLIALYYFFVEVAMESSQLMPTMPELSDLVGETHALKQQVVEINLCRANLKGRSRVDNPPDSGLATSLFLDEVDSALGILTSRKAAEAVTHAAGLDAEGLTRAKSRRGEWVCTCGEKSSAEDSNNRVPEGHAGASMDSAQRQEEIRKRRNEPTERPRDTEQVQEVASRQDQLEPQRTELNLPRLFDRRRLFKATYRQDKATRPYIARRHNAKRFDWNLF</sequence>
<feature type="compositionally biased region" description="Basic and acidic residues" evidence="1">
    <location>
        <begin position="163"/>
        <end position="183"/>
    </location>
</feature>
<evidence type="ECO:0000256" key="1">
    <source>
        <dbReference type="SAM" id="MobiDB-lite"/>
    </source>
</evidence>
<gene>
    <name evidence="2" type="ORF">BJY01DRAFT_72223</name>
</gene>
<dbReference type="Proteomes" id="UP001610446">
    <property type="component" value="Unassembled WGS sequence"/>
</dbReference>
<evidence type="ECO:0000313" key="2">
    <source>
        <dbReference type="EMBL" id="KAL2857993.1"/>
    </source>
</evidence>
<proteinExistence type="predicted"/>
<evidence type="ECO:0000313" key="3">
    <source>
        <dbReference type="Proteomes" id="UP001610446"/>
    </source>
</evidence>
<comment type="caution">
    <text evidence="2">The sequence shown here is derived from an EMBL/GenBank/DDBJ whole genome shotgun (WGS) entry which is preliminary data.</text>
</comment>
<dbReference type="EMBL" id="JBFXLU010000002">
    <property type="protein sequence ID" value="KAL2857993.1"/>
    <property type="molecule type" value="Genomic_DNA"/>
</dbReference>
<organism evidence="2 3">
    <name type="scientific">Aspergillus pseudoustus</name>
    <dbReference type="NCBI Taxonomy" id="1810923"/>
    <lineage>
        <taxon>Eukaryota</taxon>
        <taxon>Fungi</taxon>
        <taxon>Dikarya</taxon>
        <taxon>Ascomycota</taxon>
        <taxon>Pezizomycotina</taxon>
        <taxon>Eurotiomycetes</taxon>
        <taxon>Eurotiomycetidae</taxon>
        <taxon>Eurotiales</taxon>
        <taxon>Aspergillaceae</taxon>
        <taxon>Aspergillus</taxon>
        <taxon>Aspergillus subgen. Nidulantes</taxon>
    </lineage>
</organism>
<protein>
    <submittedName>
        <fullName evidence="2">Uncharacterized protein</fullName>
    </submittedName>
</protein>
<keyword evidence="3" id="KW-1185">Reference proteome</keyword>
<name>A0ABR4L0E1_9EURO</name>